<proteinExistence type="predicted"/>
<organism evidence="1 3">
    <name type="scientific">Diversispora epigaea</name>
    <dbReference type="NCBI Taxonomy" id="1348612"/>
    <lineage>
        <taxon>Eukaryota</taxon>
        <taxon>Fungi</taxon>
        <taxon>Fungi incertae sedis</taxon>
        <taxon>Mucoromycota</taxon>
        <taxon>Glomeromycotina</taxon>
        <taxon>Glomeromycetes</taxon>
        <taxon>Diversisporales</taxon>
        <taxon>Diversisporaceae</taxon>
        <taxon>Diversispora</taxon>
    </lineage>
</organism>
<comment type="caution">
    <text evidence="1">The sequence shown here is derived from an EMBL/GenBank/DDBJ whole genome shotgun (WGS) entry which is preliminary data.</text>
</comment>
<name>A0A397H0Z5_9GLOM</name>
<accession>A0A397H0Z5</accession>
<dbReference type="EMBL" id="PQFF01000373">
    <property type="protein sequence ID" value="RHZ55004.1"/>
    <property type="molecule type" value="Genomic_DNA"/>
</dbReference>
<dbReference type="AlphaFoldDB" id="A0A397H0Z5"/>
<gene>
    <name evidence="2" type="ORF">Glove_421g154</name>
    <name evidence="1" type="ORF">Glove_421g155</name>
</gene>
<dbReference type="EMBL" id="PQFF01000373">
    <property type="protein sequence ID" value="RHZ55003.1"/>
    <property type="molecule type" value="Genomic_DNA"/>
</dbReference>
<protein>
    <submittedName>
        <fullName evidence="1">Uncharacterized protein</fullName>
    </submittedName>
</protein>
<evidence type="ECO:0000313" key="2">
    <source>
        <dbReference type="EMBL" id="RHZ55004.1"/>
    </source>
</evidence>
<dbReference type="Proteomes" id="UP000266861">
    <property type="component" value="Unassembled WGS sequence"/>
</dbReference>
<keyword evidence="3" id="KW-1185">Reference proteome</keyword>
<evidence type="ECO:0000313" key="3">
    <source>
        <dbReference type="Proteomes" id="UP000266861"/>
    </source>
</evidence>
<evidence type="ECO:0000313" key="1">
    <source>
        <dbReference type="EMBL" id="RHZ55003.1"/>
    </source>
</evidence>
<reference evidence="1 3" key="1">
    <citation type="submission" date="2018-08" db="EMBL/GenBank/DDBJ databases">
        <title>Genome and evolution of the arbuscular mycorrhizal fungus Diversispora epigaea (formerly Glomus versiforme) and its bacterial endosymbionts.</title>
        <authorList>
            <person name="Sun X."/>
            <person name="Fei Z."/>
            <person name="Harrison M."/>
        </authorList>
    </citation>
    <scope>NUCLEOTIDE SEQUENCE [LARGE SCALE GENOMIC DNA]</scope>
    <source>
        <strain evidence="1 3">IT104</strain>
    </source>
</reference>
<sequence length="57" mass="6912">MEDNNTSSPQKRQKKEESLQELIRIRPDLKGKKVYFFSTLDKYFEDILIYNTKEKRA</sequence>